<dbReference type="SUPFAM" id="SSF52047">
    <property type="entry name" value="RNI-like"/>
    <property type="match status" value="1"/>
</dbReference>
<dbReference type="EMBL" id="CP126215">
    <property type="protein sequence ID" value="WIA17391.1"/>
    <property type="molecule type" value="Genomic_DNA"/>
</dbReference>
<protein>
    <submittedName>
        <fullName evidence="3">Uncharacterized protein</fullName>
    </submittedName>
</protein>
<evidence type="ECO:0000256" key="1">
    <source>
        <dbReference type="ARBA" id="ARBA00004430"/>
    </source>
</evidence>
<dbReference type="Gene3D" id="3.80.10.10">
    <property type="entry name" value="Ribonuclease Inhibitor"/>
    <property type="match status" value="1"/>
</dbReference>
<name>A0ABY8UAA1_TETOB</name>
<evidence type="ECO:0000256" key="2">
    <source>
        <dbReference type="SAM" id="MobiDB-lite"/>
    </source>
</evidence>
<organism evidence="3 4">
    <name type="scientific">Tetradesmus obliquus</name>
    <name type="common">Green alga</name>
    <name type="synonym">Acutodesmus obliquus</name>
    <dbReference type="NCBI Taxonomy" id="3088"/>
    <lineage>
        <taxon>Eukaryota</taxon>
        <taxon>Viridiplantae</taxon>
        <taxon>Chlorophyta</taxon>
        <taxon>core chlorophytes</taxon>
        <taxon>Chlorophyceae</taxon>
        <taxon>CS clade</taxon>
        <taxon>Sphaeropleales</taxon>
        <taxon>Scenedesmaceae</taxon>
        <taxon>Tetradesmus</taxon>
    </lineage>
</organism>
<keyword evidence="4" id="KW-1185">Reference proteome</keyword>
<dbReference type="Proteomes" id="UP001244341">
    <property type="component" value="Chromosome 8b"/>
</dbReference>
<evidence type="ECO:0000313" key="4">
    <source>
        <dbReference type="Proteomes" id="UP001244341"/>
    </source>
</evidence>
<accession>A0ABY8UAA1</accession>
<gene>
    <name evidence="3" type="ORF">OEZ85_014249</name>
</gene>
<comment type="subcellular location">
    <subcellularLocation>
        <location evidence="1">Cytoplasm</location>
        <location evidence="1">Cytoskeleton</location>
        <location evidence="1">Cilium axoneme</location>
    </subcellularLocation>
</comment>
<sequence length="369" mass="40600">MPHQRLKFKLKRAEKAKLDLMLCHSHKATFNGDVPDVHWGRNAVAACILKHLPASLVELRITNATGRAAHADLGHLTNLTALQVECTRQGNAVAHSDILPPQLQVASLRCCPSLQPLEGLMRLRVLTLENPPSDGLLLLKPLMTDGQLKQLRLHYAQPKTPDASPVLKAEAGFAWEALSPCLRMLTQQLRSLRLSLTGLPAVRALGCVEGATQKRVWPPWAARVAAATRLTRLSLGRHMLNGMDDTWLATLAPKLTSLQDLRLKATNANGDSYDTETCCYLYRPKKQAITAISTHLRQLTCLDLPDAYAHELGTELKALSSLKQLRMLGLEEKSGPPGAASAVRKQSELPRPLGVKDVQQWLTQPDDGW</sequence>
<feature type="region of interest" description="Disordered" evidence="2">
    <location>
        <begin position="332"/>
        <end position="369"/>
    </location>
</feature>
<reference evidence="3 4" key="1">
    <citation type="submission" date="2023-05" db="EMBL/GenBank/DDBJ databases">
        <title>A 100% complete, gapless, phased diploid assembly of the Scenedesmus obliquus UTEX 3031 genome.</title>
        <authorList>
            <person name="Biondi T.C."/>
            <person name="Hanschen E.R."/>
            <person name="Kwon T."/>
            <person name="Eng W."/>
            <person name="Kruse C.P.S."/>
            <person name="Koehler S.I."/>
            <person name="Kunde Y."/>
            <person name="Gleasner C.D."/>
            <person name="You Mak K.T."/>
            <person name="Polle J."/>
            <person name="Hovde B.T."/>
            <person name="Starkenburg S.R."/>
        </authorList>
    </citation>
    <scope>NUCLEOTIDE SEQUENCE [LARGE SCALE GENOMIC DNA]</scope>
    <source>
        <strain evidence="3 4">DOE0152z</strain>
    </source>
</reference>
<dbReference type="InterPro" id="IPR032675">
    <property type="entry name" value="LRR_dom_sf"/>
</dbReference>
<proteinExistence type="predicted"/>
<evidence type="ECO:0000313" key="3">
    <source>
        <dbReference type="EMBL" id="WIA17391.1"/>
    </source>
</evidence>